<comment type="caution">
    <text evidence="6">The sequence shown here is derived from an EMBL/GenBank/DDBJ whole genome shotgun (WGS) entry which is preliminary data.</text>
</comment>
<evidence type="ECO:0000256" key="3">
    <source>
        <dbReference type="RuleBase" id="RU003476"/>
    </source>
</evidence>
<dbReference type="InterPro" id="IPR020084">
    <property type="entry name" value="NUDIX_hydrolase_CS"/>
</dbReference>
<dbReference type="Gene3D" id="3.40.50.1240">
    <property type="entry name" value="Phosphoglycerate mutase-like"/>
    <property type="match status" value="1"/>
</dbReference>
<sequence>MLAVHRPRYDDWSLPKGKLEPGETSPAAAVREVTEETGLRVRLQAPLDSFSYRTPKGAGKTVSWWGGSAVDEPQPQRAAPDDGEDHPELLEVDEVAWLSVEEADRRLDYDLDKTLLGQALEQPITTPLIIVRHAKAINRKDWHGTDPDRPLRPRGRVQARQLIGLLGAYGVQELYSSPWLRCTATLQPYALDSRLNSQTLAILNEDEGSDDPDGVAEAMDQLRERAVTDHVPIAVCGHRPVLPHMLNALDLPERALGTAECVVVHLTDTADVHAVEFHRPLA</sequence>
<dbReference type="Gene3D" id="3.90.79.10">
    <property type="entry name" value="Nucleoside Triphosphate Pyrophosphohydrolase"/>
    <property type="match status" value="1"/>
</dbReference>
<feature type="compositionally biased region" description="Basic and acidic residues" evidence="4">
    <location>
        <begin position="7"/>
        <end position="21"/>
    </location>
</feature>
<dbReference type="SMART" id="SM00855">
    <property type="entry name" value="PGAM"/>
    <property type="match status" value="1"/>
</dbReference>
<dbReference type="InterPro" id="IPR051325">
    <property type="entry name" value="Nudix_hydrolase_domain"/>
</dbReference>
<dbReference type="PANTHER" id="PTHR21340:SF0">
    <property type="entry name" value="BIS(5'-NUCLEOSYL)-TETRAPHOSPHATASE [ASYMMETRICAL]"/>
    <property type="match status" value="1"/>
</dbReference>
<name>A0A917S4T1_9ACTN</name>
<evidence type="ECO:0000256" key="4">
    <source>
        <dbReference type="SAM" id="MobiDB-lite"/>
    </source>
</evidence>
<dbReference type="CDD" id="cd03673">
    <property type="entry name" value="NUDIX_Ap6A_hydrolase"/>
    <property type="match status" value="1"/>
</dbReference>
<dbReference type="Pfam" id="PF00300">
    <property type="entry name" value="His_Phos_1"/>
    <property type="match status" value="1"/>
</dbReference>
<dbReference type="InterPro" id="IPR015797">
    <property type="entry name" value="NUDIX_hydrolase-like_dom_sf"/>
</dbReference>
<keyword evidence="7" id="KW-1185">Reference proteome</keyword>
<feature type="region of interest" description="Disordered" evidence="4">
    <location>
        <begin position="63"/>
        <end position="86"/>
    </location>
</feature>
<feature type="domain" description="Nudix hydrolase" evidence="5">
    <location>
        <begin position="1"/>
        <end position="120"/>
    </location>
</feature>
<feature type="region of interest" description="Disordered" evidence="4">
    <location>
        <begin position="1"/>
        <end position="26"/>
    </location>
</feature>
<gene>
    <name evidence="6" type="ORF">GCM10011575_16340</name>
</gene>
<protein>
    <submittedName>
        <fullName evidence="6">ADP-ribose pyrophosphatase</fullName>
    </submittedName>
</protein>
<dbReference type="InterPro" id="IPR029033">
    <property type="entry name" value="His_PPase_superfam"/>
</dbReference>
<reference evidence="6" key="1">
    <citation type="journal article" date="2014" name="Int. J. Syst. Evol. Microbiol.">
        <title>Complete genome sequence of Corynebacterium casei LMG S-19264T (=DSM 44701T), isolated from a smear-ripened cheese.</title>
        <authorList>
            <consortium name="US DOE Joint Genome Institute (JGI-PGF)"/>
            <person name="Walter F."/>
            <person name="Albersmeier A."/>
            <person name="Kalinowski J."/>
            <person name="Ruckert C."/>
        </authorList>
    </citation>
    <scope>NUCLEOTIDE SEQUENCE</scope>
    <source>
        <strain evidence="6">CGMCC 4.7306</strain>
    </source>
</reference>
<dbReference type="InterPro" id="IPR020476">
    <property type="entry name" value="Nudix_hydrolase"/>
</dbReference>
<reference evidence="6" key="2">
    <citation type="submission" date="2020-09" db="EMBL/GenBank/DDBJ databases">
        <authorList>
            <person name="Sun Q."/>
            <person name="Zhou Y."/>
        </authorList>
    </citation>
    <scope>NUCLEOTIDE SEQUENCE</scope>
    <source>
        <strain evidence="6">CGMCC 4.7306</strain>
    </source>
</reference>
<evidence type="ECO:0000313" key="7">
    <source>
        <dbReference type="Proteomes" id="UP000613840"/>
    </source>
</evidence>
<dbReference type="PANTHER" id="PTHR21340">
    <property type="entry name" value="DIADENOSINE 5,5-P1,P4-TETRAPHOSPHATE PYROPHOSPHOHYDROLASE MUTT"/>
    <property type="match status" value="1"/>
</dbReference>
<dbReference type="EMBL" id="BMMZ01000003">
    <property type="protein sequence ID" value="GGL58661.1"/>
    <property type="molecule type" value="Genomic_DNA"/>
</dbReference>
<comment type="similarity">
    <text evidence="1 3">Belongs to the Nudix hydrolase family.</text>
</comment>
<dbReference type="Proteomes" id="UP000613840">
    <property type="component" value="Unassembled WGS sequence"/>
</dbReference>
<proteinExistence type="inferred from homology"/>
<evidence type="ECO:0000259" key="5">
    <source>
        <dbReference type="PROSITE" id="PS51462"/>
    </source>
</evidence>
<dbReference type="PRINTS" id="PR00502">
    <property type="entry name" value="NUDIXFAMILY"/>
</dbReference>
<dbReference type="InterPro" id="IPR013078">
    <property type="entry name" value="His_Pase_superF_clade-1"/>
</dbReference>
<evidence type="ECO:0000313" key="6">
    <source>
        <dbReference type="EMBL" id="GGL58661.1"/>
    </source>
</evidence>
<evidence type="ECO:0000256" key="2">
    <source>
        <dbReference type="ARBA" id="ARBA00022801"/>
    </source>
</evidence>
<dbReference type="GO" id="GO:0004081">
    <property type="term" value="F:bis(5'-nucleosyl)-tetraphosphatase (asymmetrical) activity"/>
    <property type="evidence" value="ECO:0007669"/>
    <property type="project" value="TreeGrafter"/>
</dbReference>
<dbReference type="SUPFAM" id="SSF55811">
    <property type="entry name" value="Nudix"/>
    <property type="match status" value="1"/>
</dbReference>
<organism evidence="6 7">
    <name type="scientific">Microlunatus endophyticus</name>
    <dbReference type="NCBI Taxonomy" id="1716077"/>
    <lineage>
        <taxon>Bacteria</taxon>
        <taxon>Bacillati</taxon>
        <taxon>Actinomycetota</taxon>
        <taxon>Actinomycetes</taxon>
        <taxon>Propionibacteriales</taxon>
        <taxon>Propionibacteriaceae</taxon>
        <taxon>Microlunatus</taxon>
    </lineage>
</organism>
<dbReference type="GO" id="GO:0006167">
    <property type="term" value="P:AMP biosynthetic process"/>
    <property type="evidence" value="ECO:0007669"/>
    <property type="project" value="TreeGrafter"/>
</dbReference>
<dbReference type="AlphaFoldDB" id="A0A917S4T1"/>
<dbReference type="PROSITE" id="PS51462">
    <property type="entry name" value="NUDIX"/>
    <property type="match status" value="1"/>
</dbReference>
<evidence type="ECO:0000256" key="1">
    <source>
        <dbReference type="ARBA" id="ARBA00005582"/>
    </source>
</evidence>
<dbReference type="PROSITE" id="PS00893">
    <property type="entry name" value="NUDIX_BOX"/>
    <property type="match status" value="1"/>
</dbReference>
<keyword evidence="2 3" id="KW-0378">Hydrolase</keyword>
<accession>A0A917S4T1</accession>
<dbReference type="InterPro" id="IPR000086">
    <property type="entry name" value="NUDIX_hydrolase_dom"/>
</dbReference>
<dbReference type="GO" id="GO:0006754">
    <property type="term" value="P:ATP biosynthetic process"/>
    <property type="evidence" value="ECO:0007669"/>
    <property type="project" value="TreeGrafter"/>
</dbReference>
<dbReference type="Pfam" id="PF00293">
    <property type="entry name" value="NUDIX"/>
    <property type="match status" value="1"/>
</dbReference>
<dbReference type="CDD" id="cd07040">
    <property type="entry name" value="HP"/>
    <property type="match status" value="1"/>
</dbReference>
<dbReference type="SUPFAM" id="SSF53254">
    <property type="entry name" value="Phosphoglycerate mutase-like"/>
    <property type="match status" value="1"/>
</dbReference>